<keyword evidence="5 6" id="KW-0472">Membrane</keyword>
<protein>
    <submittedName>
        <fullName evidence="7">AI-2E family transporter</fullName>
    </submittedName>
</protein>
<reference evidence="7" key="1">
    <citation type="journal article" date="2022" name="Toxins">
        <title>Genomic Analysis of Sphingopyxis sp. USTB-05 for Biodegrading Cyanobacterial Hepatotoxins.</title>
        <authorList>
            <person name="Liu C."/>
            <person name="Xu Q."/>
            <person name="Zhao Z."/>
            <person name="Zhang H."/>
            <person name="Liu X."/>
            <person name="Yin C."/>
            <person name="Liu Y."/>
            <person name="Yan H."/>
        </authorList>
    </citation>
    <scope>NUCLEOTIDE SEQUENCE</scope>
    <source>
        <strain evidence="7">NBD5</strain>
    </source>
</reference>
<evidence type="ECO:0000256" key="6">
    <source>
        <dbReference type="SAM" id="Phobius"/>
    </source>
</evidence>
<feature type="transmembrane region" description="Helical" evidence="6">
    <location>
        <begin position="239"/>
        <end position="257"/>
    </location>
</feature>
<comment type="subcellular location">
    <subcellularLocation>
        <location evidence="1">Membrane</location>
        <topology evidence="1">Multi-pass membrane protein</topology>
    </subcellularLocation>
</comment>
<keyword evidence="8" id="KW-1185">Reference proteome</keyword>
<dbReference type="EMBL" id="CP084930">
    <property type="protein sequence ID" value="USI72222.1"/>
    <property type="molecule type" value="Genomic_DNA"/>
</dbReference>
<evidence type="ECO:0000313" key="8">
    <source>
        <dbReference type="Proteomes" id="UP001056937"/>
    </source>
</evidence>
<comment type="similarity">
    <text evidence="2">Belongs to the autoinducer-2 exporter (AI-2E) (TC 2.A.86) family.</text>
</comment>
<dbReference type="Proteomes" id="UP001056937">
    <property type="component" value="Chromosome 1"/>
</dbReference>
<evidence type="ECO:0000256" key="1">
    <source>
        <dbReference type="ARBA" id="ARBA00004141"/>
    </source>
</evidence>
<evidence type="ECO:0000256" key="3">
    <source>
        <dbReference type="ARBA" id="ARBA00022692"/>
    </source>
</evidence>
<evidence type="ECO:0000256" key="5">
    <source>
        <dbReference type="ARBA" id="ARBA00023136"/>
    </source>
</evidence>
<feature type="transmembrane region" description="Helical" evidence="6">
    <location>
        <begin position="12"/>
        <end position="31"/>
    </location>
</feature>
<dbReference type="InterPro" id="IPR002549">
    <property type="entry name" value="AI-2E-like"/>
</dbReference>
<gene>
    <name evidence="7" type="ORF">LHA26_13070</name>
</gene>
<keyword evidence="4 6" id="KW-1133">Transmembrane helix</keyword>
<keyword evidence="3 6" id="KW-0812">Transmembrane</keyword>
<sequence>MNRLTPPVADHGFLRRLGLVLGALALIFFVYRVSDLVLLAFGAALGGLLLATAADALAARTPLPRGMALALAVLALFAVLGLIGTLFGTELVGQADQLKETLPRDWARLRGQLEANAMGRLLTQSLSQGSGGGGIAHAVIGTAWGAVETFANFLIILVGAIFFAAQPGLYKRGLILLAPPPYRAVAGDAIDDVARALRRWLLTQLVSMVLMGVMIGLGLAWSGVSAAAALGLLGGLSEFIPYVGPTLAMVPALVMALTGGGSVWGVLATYAVVRIVQANLITPLLSQRLVSVPPGLYLFLILGAGAVFGTYGLFFAGALAVTFYTLVVRLYVRETLGDDVPVPGSGD</sequence>
<dbReference type="RefSeq" id="WP_252166031.1">
    <property type="nucleotide sequence ID" value="NZ_CP084930.1"/>
</dbReference>
<accession>A0ABY4X5R0</accession>
<feature type="transmembrane region" description="Helical" evidence="6">
    <location>
        <begin position="205"/>
        <end position="233"/>
    </location>
</feature>
<evidence type="ECO:0000256" key="4">
    <source>
        <dbReference type="ARBA" id="ARBA00022989"/>
    </source>
</evidence>
<proteinExistence type="inferred from homology"/>
<evidence type="ECO:0000313" key="7">
    <source>
        <dbReference type="EMBL" id="USI72222.1"/>
    </source>
</evidence>
<feature type="transmembrane region" description="Helical" evidence="6">
    <location>
        <begin position="297"/>
        <end position="327"/>
    </location>
</feature>
<dbReference type="Pfam" id="PF01594">
    <property type="entry name" value="AI-2E_transport"/>
    <property type="match status" value="1"/>
</dbReference>
<evidence type="ECO:0000256" key="2">
    <source>
        <dbReference type="ARBA" id="ARBA00009773"/>
    </source>
</evidence>
<dbReference type="PANTHER" id="PTHR21716:SF62">
    <property type="entry name" value="TRANSPORT PROTEIN YDBI-RELATED"/>
    <property type="match status" value="1"/>
</dbReference>
<feature type="transmembrane region" description="Helical" evidence="6">
    <location>
        <begin position="37"/>
        <end position="57"/>
    </location>
</feature>
<feature type="transmembrane region" description="Helical" evidence="6">
    <location>
        <begin position="69"/>
        <end position="88"/>
    </location>
</feature>
<name>A0ABY4X5R0_9SPHN</name>
<feature type="transmembrane region" description="Helical" evidence="6">
    <location>
        <begin position="150"/>
        <end position="170"/>
    </location>
</feature>
<dbReference type="PANTHER" id="PTHR21716">
    <property type="entry name" value="TRANSMEMBRANE PROTEIN"/>
    <property type="match status" value="1"/>
</dbReference>
<organism evidence="7 8">
    <name type="scientific">Sphingomonas morindae</name>
    <dbReference type="NCBI Taxonomy" id="1541170"/>
    <lineage>
        <taxon>Bacteria</taxon>
        <taxon>Pseudomonadati</taxon>
        <taxon>Pseudomonadota</taxon>
        <taxon>Alphaproteobacteria</taxon>
        <taxon>Sphingomonadales</taxon>
        <taxon>Sphingomonadaceae</taxon>
        <taxon>Sphingomonas</taxon>
    </lineage>
</organism>